<dbReference type="EMBL" id="KV011191">
    <property type="protein sequence ID" value="KZV26608.1"/>
    <property type="molecule type" value="Genomic_DNA"/>
</dbReference>
<keyword evidence="3" id="KW-1185">Reference proteome</keyword>
<dbReference type="Proteomes" id="UP000250235">
    <property type="component" value="Unassembled WGS sequence"/>
</dbReference>
<feature type="region of interest" description="Disordered" evidence="1">
    <location>
        <begin position="250"/>
        <end position="282"/>
    </location>
</feature>
<proteinExistence type="predicted"/>
<accession>A0A2Z7AYY2</accession>
<evidence type="ECO:0000256" key="1">
    <source>
        <dbReference type="SAM" id="MobiDB-lite"/>
    </source>
</evidence>
<reference evidence="2 3" key="1">
    <citation type="journal article" date="2015" name="Proc. Natl. Acad. Sci. U.S.A.">
        <title>The resurrection genome of Boea hygrometrica: A blueprint for survival of dehydration.</title>
        <authorList>
            <person name="Xiao L."/>
            <person name="Yang G."/>
            <person name="Zhang L."/>
            <person name="Yang X."/>
            <person name="Zhao S."/>
            <person name="Ji Z."/>
            <person name="Zhou Q."/>
            <person name="Hu M."/>
            <person name="Wang Y."/>
            <person name="Chen M."/>
            <person name="Xu Y."/>
            <person name="Jin H."/>
            <person name="Xiao X."/>
            <person name="Hu G."/>
            <person name="Bao F."/>
            <person name="Hu Y."/>
            <person name="Wan P."/>
            <person name="Li L."/>
            <person name="Deng X."/>
            <person name="Kuang T."/>
            <person name="Xiang C."/>
            <person name="Zhu J.K."/>
            <person name="Oliver M.J."/>
            <person name="He Y."/>
        </authorList>
    </citation>
    <scope>NUCLEOTIDE SEQUENCE [LARGE SCALE GENOMIC DNA]</scope>
    <source>
        <strain evidence="3">cv. XS01</strain>
    </source>
</reference>
<name>A0A2Z7AYY2_9LAMI</name>
<organism evidence="2 3">
    <name type="scientific">Dorcoceras hygrometricum</name>
    <dbReference type="NCBI Taxonomy" id="472368"/>
    <lineage>
        <taxon>Eukaryota</taxon>
        <taxon>Viridiplantae</taxon>
        <taxon>Streptophyta</taxon>
        <taxon>Embryophyta</taxon>
        <taxon>Tracheophyta</taxon>
        <taxon>Spermatophyta</taxon>
        <taxon>Magnoliopsida</taxon>
        <taxon>eudicotyledons</taxon>
        <taxon>Gunneridae</taxon>
        <taxon>Pentapetalae</taxon>
        <taxon>asterids</taxon>
        <taxon>lamiids</taxon>
        <taxon>Lamiales</taxon>
        <taxon>Gesneriaceae</taxon>
        <taxon>Didymocarpoideae</taxon>
        <taxon>Trichosporeae</taxon>
        <taxon>Loxocarpinae</taxon>
        <taxon>Dorcoceras</taxon>
    </lineage>
</organism>
<sequence length="468" mass="51336">MASALISNSHHISFDSVLAMDDAGLVAVFEALVATGLKDFLGCPAIYYEAALTEFFENSSVRDGMVVSTIRGMTVEISENVFAGAFQLPMDGLTDLSEVLKDLVFDVRSIVSDSGEQVSTSCKKREMEIEFRLLSYILAKTIFVKAGSFDAVTHERFLLMYAIISGVKINWSRLLFDILKDMATPGSRQAKGFAIQICVLLKNVPGLELGDSREFPSPRILTEKTVHMYVVINEKVSGEEVADKPRVKKTPIKKAESKKRPAVAAAEPVVKKKRTTKGKSVSSKENLDILPVAQETVPLQIIEPTLVAPAEQPSVPKQKSKKRRLRLPKDSDDENVESVDVQRAETAVDISEEETVSVFEESEPIVANVPVAESATEEVIPTSADDVDVIIEQISCAGQREALTSGLVRIERSVLYTSSFCVLREFCSSAGICFFERRRLASRVVKGGDICFACDIVLCISRVALRSV</sequence>
<dbReference type="AlphaFoldDB" id="A0A2Z7AYY2"/>
<gene>
    <name evidence="2" type="ORF">F511_08132</name>
</gene>
<evidence type="ECO:0000313" key="2">
    <source>
        <dbReference type="EMBL" id="KZV26608.1"/>
    </source>
</evidence>
<feature type="region of interest" description="Disordered" evidence="1">
    <location>
        <begin position="310"/>
        <end position="338"/>
    </location>
</feature>
<protein>
    <recommendedName>
        <fullName evidence="4">Dystroglycan-like</fullName>
    </recommendedName>
</protein>
<evidence type="ECO:0008006" key="4">
    <source>
        <dbReference type="Google" id="ProtNLM"/>
    </source>
</evidence>
<dbReference type="OrthoDB" id="848707at2759"/>
<evidence type="ECO:0000313" key="3">
    <source>
        <dbReference type="Proteomes" id="UP000250235"/>
    </source>
</evidence>